<dbReference type="OrthoDB" id="6436595at2759"/>
<name>A0A8X6ILW4_9ARAC</name>
<dbReference type="EMBL" id="BMAV01026259">
    <property type="protein sequence ID" value="GFS48706.1"/>
    <property type="molecule type" value="Genomic_DNA"/>
</dbReference>
<proteinExistence type="predicted"/>
<dbReference type="AlphaFoldDB" id="A0A8X6ILW4"/>
<keyword evidence="3" id="KW-1185">Reference proteome</keyword>
<dbReference type="Proteomes" id="UP000886998">
    <property type="component" value="Unassembled WGS sequence"/>
</dbReference>
<evidence type="ECO:0000256" key="1">
    <source>
        <dbReference type="SAM" id="MobiDB-lite"/>
    </source>
</evidence>
<evidence type="ECO:0000313" key="3">
    <source>
        <dbReference type="Proteomes" id="UP000886998"/>
    </source>
</evidence>
<reference evidence="2" key="1">
    <citation type="submission" date="2020-08" db="EMBL/GenBank/DDBJ databases">
        <title>Multicomponent nature underlies the extraordinary mechanical properties of spider dragline silk.</title>
        <authorList>
            <person name="Kono N."/>
            <person name="Nakamura H."/>
            <person name="Mori M."/>
            <person name="Yoshida Y."/>
            <person name="Ohtoshi R."/>
            <person name="Malay A.D."/>
            <person name="Moran D.A.P."/>
            <person name="Tomita M."/>
            <person name="Numata K."/>
            <person name="Arakawa K."/>
        </authorList>
    </citation>
    <scope>NUCLEOTIDE SEQUENCE</scope>
</reference>
<protein>
    <submittedName>
        <fullName evidence="2">Uncharacterized protein</fullName>
    </submittedName>
</protein>
<accession>A0A8X6ILW4</accession>
<feature type="region of interest" description="Disordered" evidence="1">
    <location>
        <begin position="1"/>
        <end position="20"/>
    </location>
</feature>
<evidence type="ECO:0000313" key="2">
    <source>
        <dbReference type="EMBL" id="GFS48706.1"/>
    </source>
</evidence>
<organism evidence="2 3">
    <name type="scientific">Trichonephila inaurata madagascariensis</name>
    <dbReference type="NCBI Taxonomy" id="2747483"/>
    <lineage>
        <taxon>Eukaryota</taxon>
        <taxon>Metazoa</taxon>
        <taxon>Ecdysozoa</taxon>
        <taxon>Arthropoda</taxon>
        <taxon>Chelicerata</taxon>
        <taxon>Arachnida</taxon>
        <taxon>Araneae</taxon>
        <taxon>Araneomorphae</taxon>
        <taxon>Entelegynae</taxon>
        <taxon>Araneoidea</taxon>
        <taxon>Nephilidae</taxon>
        <taxon>Trichonephila</taxon>
        <taxon>Trichonephila inaurata</taxon>
    </lineage>
</organism>
<feature type="compositionally biased region" description="Basic residues" evidence="1">
    <location>
        <begin position="1"/>
        <end position="10"/>
    </location>
</feature>
<feature type="non-terminal residue" evidence="2">
    <location>
        <position position="1"/>
    </location>
</feature>
<comment type="caution">
    <text evidence="2">The sequence shown here is derived from an EMBL/GenBank/DDBJ whole genome shotgun (WGS) entry which is preliminary data.</text>
</comment>
<gene>
    <name evidence="2" type="primary">NCL1_34093</name>
    <name evidence="2" type="ORF">TNIN_386901</name>
</gene>
<sequence length="20" mass="2280">NRSLHQKKPVRLLVSSCSKV</sequence>